<name>A0A9P0LP51_ACAOB</name>
<gene>
    <name evidence="1" type="ORF">ACAOBT_LOCUS25618</name>
</gene>
<evidence type="ECO:0000313" key="2">
    <source>
        <dbReference type="Proteomes" id="UP001152888"/>
    </source>
</evidence>
<proteinExistence type="predicted"/>
<accession>A0A9P0LP51</accession>
<evidence type="ECO:0000313" key="1">
    <source>
        <dbReference type="EMBL" id="CAH2000528.1"/>
    </source>
</evidence>
<sequence>MTLLLFEYYIRRSACAPIFEALIPLVCWQNDIFECVNCSFW</sequence>
<dbReference type="Proteomes" id="UP001152888">
    <property type="component" value="Unassembled WGS sequence"/>
</dbReference>
<keyword evidence="2" id="KW-1185">Reference proteome</keyword>
<dbReference type="EMBL" id="CAKOFQ010007411">
    <property type="protein sequence ID" value="CAH2000528.1"/>
    <property type="molecule type" value="Genomic_DNA"/>
</dbReference>
<comment type="caution">
    <text evidence="1">The sequence shown here is derived from an EMBL/GenBank/DDBJ whole genome shotgun (WGS) entry which is preliminary data.</text>
</comment>
<protein>
    <submittedName>
        <fullName evidence="1">Uncharacterized protein</fullName>
    </submittedName>
</protein>
<reference evidence="1" key="1">
    <citation type="submission" date="2022-03" db="EMBL/GenBank/DDBJ databases">
        <authorList>
            <person name="Sayadi A."/>
        </authorList>
    </citation>
    <scope>NUCLEOTIDE SEQUENCE</scope>
</reference>
<organism evidence="1 2">
    <name type="scientific">Acanthoscelides obtectus</name>
    <name type="common">Bean weevil</name>
    <name type="synonym">Bruchus obtectus</name>
    <dbReference type="NCBI Taxonomy" id="200917"/>
    <lineage>
        <taxon>Eukaryota</taxon>
        <taxon>Metazoa</taxon>
        <taxon>Ecdysozoa</taxon>
        <taxon>Arthropoda</taxon>
        <taxon>Hexapoda</taxon>
        <taxon>Insecta</taxon>
        <taxon>Pterygota</taxon>
        <taxon>Neoptera</taxon>
        <taxon>Endopterygota</taxon>
        <taxon>Coleoptera</taxon>
        <taxon>Polyphaga</taxon>
        <taxon>Cucujiformia</taxon>
        <taxon>Chrysomeloidea</taxon>
        <taxon>Chrysomelidae</taxon>
        <taxon>Bruchinae</taxon>
        <taxon>Bruchini</taxon>
        <taxon>Acanthoscelides</taxon>
    </lineage>
</organism>
<dbReference type="AlphaFoldDB" id="A0A9P0LP51"/>